<organism evidence="1 2">
    <name type="scientific">Pseudomonas frederiksbergensis</name>
    <dbReference type="NCBI Taxonomy" id="104087"/>
    <lineage>
        <taxon>Bacteria</taxon>
        <taxon>Pseudomonadati</taxon>
        <taxon>Pseudomonadota</taxon>
        <taxon>Gammaproteobacteria</taxon>
        <taxon>Pseudomonadales</taxon>
        <taxon>Pseudomonadaceae</taxon>
        <taxon>Pseudomonas</taxon>
    </lineage>
</organism>
<sequence>MKTYDLYGTKYLSLALARAQIKDLAGILLEERDSTYHSGVYYFQGDSGSEHFILKNNIDPFDGEAVEQAFADYPVLFYVNATNRSLELMGMLKVEGGFSLLRREAF</sequence>
<dbReference type="RefSeq" id="WP_105348542.1">
    <property type="nucleotide sequence ID" value="NZ_PUIN01000022.1"/>
</dbReference>
<dbReference type="EMBL" id="PUIN01000022">
    <property type="protein sequence ID" value="PQO97101.1"/>
    <property type="molecule type" value="Genomic_DNA"/>
</dbReference>
<proteinExistence type="predicted"/>
<dbReference type="Proteomes" id="UP000239687">
    <property type="component" value="Unassembled WGS sequence"/>
</dbReference>
<comment type="caution">
    <text evidence="1">The sequence shown here is derived from an EMBL/GenBank/DDBJ whole genome shotgun (WGS) entry which is preliminary data.</text>
</comment>
<accession>A0A2S8H4N8</accession>
<protein>
    <submittedName>
        <fullName evidence="1">Uncharacterized protein</fullName>
    </submittedName>
</protein>
<evidence type="ECO:0000313" key="1">
    <source>
        <dbReference type="EMBL" id="PQO97101.1"/>
    </source>
</evidence>
<reference evidence="1 2" key="1">
    <citation type="submission" date="2018-02" db="EMBL/GenBank/DDBJ databases">
        <title>Draft genome sequencing of Pseudomonas frederiksbergensis 11-D3.</title>
        <authorList>
            <person name="Zheng B.-X."/>
        </authorList>
    </citation>
    <scope>NUCLEOTIDE SEQUENCE [LARGE SCALE GENOMIC DNA]</scope>
    <source>
        <strain evidence="1 2">11-D3</strain>
    </source>
</reference>
<dbReference type="AlphaFoldDB" id="A0A2S8H4N8"/>
<gene>
    <name evidence="1" type="ORF">C5612_29435</name>
</gene>
<evidence type="ECO:0000313" key="2">
    <source>
        <dbReference type="Proteomes" id="UP000239687"/>
    </source>
</evidence>
<name>A0A2S8H4N8_9PSED</name>